<evidence type="ECO:0000256" key="1">
    <source>
        <dbReference type="SAM" id="MobiDB-lite"/>
    </source>
</evidence>
<dbReference type="Proteomes" id="UP001480595">
    <property type="component" value="Unassembled WGS sequence"/>
</dbReference>
<name>A0ABR1W5H4_9PEZI</name>
<organism evidence="2 3">
    <name type="scientific">Apiospora phragmitis</name>
    <dbReference type="NCBI Taxonomy" id="2905665"/>
    <lineage>
        <taxon>Eukaryota</taxon>
        <taxon>Fungi</taxon>
        <taxon>Dikarya</taxon>
        <taxon>Ascomycota</taxon>
        <taxon>Pezizomycotina</taxon>
        <taxon>Sordariomycetes</taxon>
        <taxon>Xylariomycetidae</taxon>
        <taxon>Amphisphaeriales</taxon>
        <taxon>Apiosporaceae</taxon>
        <taxon>Apiospora</taxon>
    </lineage>
</organism>
<dbReference type="GeneID" id="92087042"/>
<comment type="caution">
    <text evidence="2">The sequence shown here is derived from an EMBL/GenBank/DDBJ whole genome shotgun (WGS) entry which is preliminary data.</text>
</comment>
<evidence type="ECO:0000313" key="2">
    <source>
        <dbReference type="EMBL" id="KAK8078763.1"/>
    </source>
</evidence>
<dbReference type="RefSeq" id="XP_066719834.1">
    <property type="nucleotide sequence ID" value="XM_066853979.1"/>
</dbReference>
<feature type="region of interest" description="Disordered" evidence="1">
    <location>
        <begin position="99"/>
        <end position="124"/>
    </location>
</feature>
<evidence type="ECO:0000313" key="3">
    <source>
        <dbReference type="Proteomes" id="UP001480595"/>
    </source>
</evidence>
<dbReference type="EMBL" id="JAQQWL010000003">
    <property type="protein sequence ID" value="KAK8078763.1"/>
    <property type="molecule type" value="Genomic_DNA"/>
</dbReference>
<accession>A0ABR1W5H4</accession>
<reference evidence="2 3" key="1">
    <citation type="submission" date="2023-01" db="EMBL/GenBank/DDBJ databases">
        <title>Analysis of 21 Apiospora genomes using comparative genomics revels a genus with tremendous synthesis potential of carbohydrate active enzymes and secondary metabolites.</title>
        <authorList>
            <person name="Sorensen T."/>
        </authorList>
    </citation>
    <scope>NUCLEOTIDE SEQUENCE [LARGE SCALE GENOMIC DNA]</scope>
    <source>
        <strain evidence="2 3">CBS 135458</strain>
    </source>
</reference>
<proteinExistence type="predicted"/>
<sequence length="232" mass="26254">MVVQDRLGPTRLFAHITGPNPELAALAPFLQATHRGEAELYHHLASPLRAAGRLRLVVFEDLAARDCKLDQPERPRSVDKGRTGVEDLATLDARLAAQHHPRAPENRPLRRHHAQDKAEPEGTRFQQEHAALLLERERRRKSFEALWSFADENDQNSSSSGAFQCIAHDDPPHRQHFRDADWRSRAPSTGRPWPAAAGFTTWRNYFVASALAIENRRAHEERVRCNAEAVPA</sequence>
<gene>
    <name evidence="2" type="ORF">PG994_002570</name>
</gene>
<protein>
    <submittedName>
        <fullName evidence="2">Uncharacterized protein</fullName>
    </submittedName>
</protein>
<keyword evidence="3" id="KW-1185">Reference proteome</keyword>